<accession>A0A381SQ11</accession>
<sequence>MKVLKNITVFGLMALLMVSAVEAKDKVANRSGGSSNYVDSSGTFDGNKIYADVTNNGLFLDYHISGDSAMEWPKGTGVHSIFQSALWLGATVNGETRVSIGDYTQDMGPGPWGGDPLSAVHRIYKIEKAMLASPGDFADFQEWPTDFGAPWVDVDGDGVYTPLPTGTDHPKFVGDQVLWFVSNDGDPAYKLNMGTSPLDVEVQTTMFGFDRPDVFGDMVFLNQLVINKGSNTLTDTYMGLWSDPDLGYAGDDFVGCNVPLGVGYVWNDGDDSQYTTLSVGTPAAGYDFFQGPMVDCDAGEDCSVGAKMFGTRHPGKKNLSMSSFAFYINGDATYTDPSDEVEGYYYMQGLRKDGSAFPNAIAGDDFNQKFCFYGDPAVAHSTANPVDGNYTPSADRRFLMNVGPFTMAPGDSQEVVFGIFHAAGGGALASVAYLMEVDALAQTAYDIDFALPDSPPAPSVQATALADQVILVWGAEPESYSATSEVDVDAAGNPTTFLFEGYNVYQAETNSGAGKRKRLATYDLVNGITEIYDDVFNAELGETINIRTQFGSDSGLEHYHSITGDGLNNNSKLITNREYYFAVTAYGHNADGIPRTLE</sequence>
<name>A0A381SQ11_9ZZZZ</name>
<organism evidence="1">
    <name type="scientific">marine metagenome</name>
    <dbReference type="NCBI Taxonomy" id="408172"/>
    <lineage>
        <taxon>unclassified sequences</taxon>
        <taxon>metagenomes</taxon>
        <taxon>ecological metagenomes</taxon>
    </lineage>
</organism>
<proteinExistence type="predicted"/>
<evidence type="ECO:0000313" key="1">
    <source>
        <dbReference type="EMBL" id="SVA03363.1"/>
    </source>
</evidence>
<gene>
    <name evidence="1" type="ORF">METZ01_LOCUS56217</name>
</gene>
<feature type="non-terminal residue" evidence="1">
    <location>
        <position position="598"/>
    </location>
</feature>
<reference evidence="1" key="1">
    <citation type="submission" date="2018-05" db="EMBL/GenBank/DDBJ databases">
        <authorList>
            <person name="Lanie J.A."/>
            <person name="Ng W.-L."/>
            <person name="Kazmierczak K.M."/>
            <person name="Andrzejewski T.M."/>
            <person name="Davidsen T.M."/>
            <person name="Wayne K.J."/>
            <person name="Tettelin H."/>
            <person name="Glass J.I."/>
            <person name="Rusch D."/>
            <person name="Podicherti R."/>
            <person name="Tsui H.-C.T."/>
            <person name="Winkler M.E."/>
        </authorList>
    </citation>
    <scope>NUCLEOTIDE SEQUENCE</scope>
</reference>
<dbReference type="AlphaFoldDB" id="A0A381SQ11"/>
<dbReference type="EMBL" id="UINC01003100">
    <property type="protein sequence ID" value="SVA03363.1"/>
    <property type="molecule type" value="Genomic_DNA"/>
</dbReference>
<protein>
    <submittedName>
        <fullName evidence="1">Uncharacterized protein</fullName>
    </submittedName>
</protein>